<proteinExistence type="predicted"/>
<reference evidence="4" key="1">
    <citation type="journal article" date="2019" name="Int. J. Syst. Evol. Microbiol.">
        <title>The Global Catalogue of Microorganisms (GCM) 10K type strain sequencing project: providing services to taxonomists for standard genome sequencing and annotation.</title>
        <authorList>
            <consortium name="The Broad Institute Genomics Platform"/>
            <consortium name="The Broad Institute Genome Sequencing Center for Infectious Disease"/>
            <person name="Wu L."/>
            <person name="Ma J."/>
        </authorList>
    </citation>
    <scope>NUCLEOTIDE SEQUENCE [LARGE SCALE GENOMIC DNA]</scope>
    <source>
        <strain evidence="4">KCTC 42217</strain>
    </source>
</reference>
<evidence type="ECO:0000313" key="4">
    <source>
        <dbReference type="Proteomes" id="UP001597387"/>
    </source>
</evidence>
<name>A0ABW4ZIT6_9SPHI</name>
<dbReference type="PROSITE" id="PS51257">
    <property type="entry name" value="PROKAR_LIPOPROTEIN"/>
    <property type="match status" value="1"/>
</dbReference>
<evidence type="ECO:0000256" key="1">
    <source>
        <dbReference type="SAM" id="MobiDB-lite"/>
    </source>
</evidence>
<dbReference type="EMBL" id="JBHUHZ010000001">
    <property type="protein sequence ID" value="MFD2161955.1"/>
    <property type="molecule type" value="Genomic_DNA"/>
</dbReference>
<feature type="compositionally biased region" description="Polar residues" evidence="1">
    <location>
        <begin position="40"/>
        <end position="73"/>
    </location>
</feature>
<feature type="chain" id="PRO_5045851514" description="Secreted protein" evidence="2">
    <location>
        <begin position="18"/>
        <end position="73"/>
    </location>
</feature>
<organism evidence="3 4">
    <name type="scientific">Paradesertivirga mongoliensis</name>
    <dbReference type="NCBI Taxonomy" id="2100740"/>
    <lineage>
        <taxon>Bacteria</taxon>
        <taxon>Pseudomonadati</taxon>
        <taxon>Bacteroidota</taxon>
        <taxon>Sphingobacteriia</taxon>
        <taxon>Sphingobacteriales</taxon>
        <taxon>Sphingobacteriaceae</taxon>
        <taxon>Paradesertivirga</taxon>
    </lineage>
</organism>
<gene>
    <name evidence="3" type="ORF">ACFSJU_06080</name>
</gene>
<evidence type="ECO:0008006" key="5">
    <source>
        <dbReference type="Google" id="ProtNLM"/>
    </source>
</evidence>
<dbReference type="Proteomes" id="UP001597387">
    <property type="component" value="Unassembled WGS sequence"/>
</dbReference>
<dbReference type="RefSeq" id="WP_255898226.1">
    <property type="nucleotide sequence ID" value="NZ_JAFMZO010000001.1"/>
</dbReference>
<comment type="caution">
    <text evidence="3">The sequence shown here is derived from an EMBL/GenBank/DDBJ whole genome shotgun (WGS) entry which is preliminary data.</text>
</comment>
<evidence type="ECO:0000256" key="2">
    <source>
        <dbReference type="SAM" id="SignalP"/>
    </source>
</evidence>
<keyword evidence="4" id="KW-1185">Reference proteome</keyword>
<accession>A0ABW4ZIT6</accession>
<evidence type="ECO:0000313" key="3">
    <source>
        <dbReference type="EMBL" id="MFD2161955.1"/>
    </source>
</evidence>
<protein>
    <recommendedName>
        <fullName evidence="5">Secreted protein</fullName>
    </recommendedName>
</protein>
<sequence length="73" mass="7914">MKKLLFTLCFATSLAFAACSGPTEESSDQDSIDAARSADSMLQNQLNADTSMNTDSTVDNMPTDSMQNQSQKR</sequence>
<feature type="region of interest" description="Disordered" evidence="1">
    <location>
        <begin position="20"/>
        <end position="73"/>
    </location>
</feature>
<feature type="signal peptide" evidence="2">
    <location>
        <begin position="1"/>
        <end position="17"/>
    </location>
</feature>
<keyword evidence="2" id="KW-0732">Signal</keyword>